<evidence type="ECO:0000313" key="2">
    <source>
        <dbReference type="EnsemblMetazoa" id="ACON010647-PA"/>
    </source>
</evidence>
<protein>
    <submittedName>
        <fullName evidence="2">Salivary gland protein 8</fullName>
    </submittedName>
</protein>
<feature type="compositionally biased region" description="Polar residues" evidence="1">
    <location>
        <begin position="1"/>
        <end position="14"/>
    </location>
</feature>
<name>A0A6E8W350_ANOCL</name>
<organism evidence="2 3">
    <name type="scientific">Anopheles coluzzii</name>
    <name type="common">African malaria mosquito</name>
    <dbReference type="NCBI Taxonomy" id="1518534"/>
    <lineage>
        <taxon>Eukaryota</taxon>
        <taxon>Metazoa</taxon>
        <taxon>Ecdysozoa</taxon>
        <taxon>Arthropoda</taxon>
        <taxon>Hexapoda</taxon>
        <taxon>Insecta</taxon>
        <taxon>Pterygota</taxon>
        <taxon>Neoptera</taxon>
        <taxon>Endopterygota</taxon>
        <taxon>Diptera</taxon>
        <taxon>Nematocera</taxon>
        <taxon>Culicoidea</taxon>
        <taxon>Culicidae</taxon>
        <taxon>Anophelinae</taxon>
        <taxon>Anopheles</taxon>
    </lineage>
</organism>
<dbReference type="AlphaFoldDB" id="A0A6E8W350"/>
<dbReference type="VEuPathDB" id="VectorBase:ACON010647"/>
<reference evidence="2" key="2">
    <citation type="submission" date="2020-05" db="UniProtKB">
        <authorList>
            <consortium name="EnsemblMetazoa"/>
        </authorList>
    </citation>
    <scope>IDENTIFICATION</scope>
    <source>
        <strain evidence="2">Ngousso</strain>
    </source>
</reference>
<dbReference type="RefSeq" id="XP_040235042.2">
    <property type="nucleotide sequence ID" value="XM_040379108.2"/>
</dbReference>
<dbReference type="EnsemblMetazoa" id="ACON010647-RA">
    <property type="protein sequence ID" value="ACON010647-PA"/>
    <property type="gene ID" value="ACON010647"/>
</dbReference>
<dbReference type="GeneID" id="120957102"/>
<evidence type="ECO:0000313" key="3">
    <source>
        <dbReference type="Proteomes" id="UP001105220"/>
    </source>
</evidence>
<keyword evidence="3" id="KW-1185">Reference proteome</keyword>
<evidence type="ECO:0000256" key="1">
    <source>
        <dbReference type="SAM" id="MobiDB-lite"/>
    </source>
</evidence>
<proteinExistence type="predicted"/>
<sequence>MPSVHVVTTSAQSSGHHREGENGKKCPPSGAITVCLRQIDKSILPPGPSRPAFLFAWRRVGSGASRVRTKNHHLSHRYRHSLVKDRVLDTMSRIVSFISPVPLFLLLSLATLRGDPFVALRTSTTNRTLLCWAIKLSPTAYVTDAECVRSHRKHQIVMIYGDIAPNRTVQERLGRKVAGLRQPACRYRVPSLVLVGAPDDSERSVLNRTVRNFIASYGMVQCEQQQQTCRECRVLAIRRNLPCPVTPGTMAVVYSDCLKQLDAIEIEHAAKVTSQWDTWAWTLRRKLKATLYTDLERMGRARMEMLNFMTAARR</sequence>
<dbReference type="Proteomes" id="UP001105220">
    <property type="component" value="Unplaced"/>
</dbReference>
<accession>A0A6E8W350</accession>
<dbReference type="KEGG" id="acoz:120957102"/>
<dbReference type="VEuPathDB" id="VectorBase:ACON2_034927"/>
<dbReference type="VEuPathDB" id="VectorBase:ACMO_012686"/>
<reference key="1">
    <citation type="journal article" date="2019" name="Genes (Basel)">
        <title>A High-Quality De novo Genome Assembly from a Single Mosquito Using PacBio Sequencing.</title>
        <authorList>
            <person name="Kingan S.B."/>
            <person name="Heaton H."/>
            <person name="Cudini J."/>
            <person name="Lambert C.C."/>
            <person name="Baybayan P."/>
            <person name="Galvin B.D."/>
            <person name="Durbin R."/>
            <person name="Korlach J."/>
            <person name="Lawniczak M.K.N."/>
        </authorList>
    </citation>
    <scope>NUCLEOTIDE SEQUENCE [LARGE SCALE GENOMIC DNA]</scope>
    <source>
        <strain>Mali-NIH</strain>
    </source>
</reference>
<feature type="region of interest" description="Disordered" evidence="1">
    <location>
        <begin position="1"/>
        <end position="27"/>
    </location>
</feature>